<reference evidence="2 3" key="1">
    <citation type="submission" date="2019-11" db="EMBL/GenBank/DDBJ databases">
        <authorList>
            <person name="Jiao W.-B."/>
            <person name="Schneeberger K."/>
        </authorList>
    </citation>
    <scope>NUCLEOTIDE SEQUENCE [LARGE SCALE GENOMIC DNA]</scope>
    <source>
        <strain evidence="3">cv. An-1</strain>
    </source>
</reference>
<feature type="coiled-coil region" evidence="1">
    <location>
        <begin position="182"/>
        <end position="216"/>
    </location>
</feature>
<keyword evidence="1" id="KW-0175">Coiled coil</keyword>
<evidence type="ECO:0000313" key="3">
    <source>
        <dbReference type="Proteomes" id="UP000426265"/>
    </source>
</evidence>
<name>A0A654G5B0_ARATH</name>
<dbReference type="EMBL" id="CACRSJ010000110">
    <property type="protein sequence ID" value="VYS68345.1"/>
    <property type="molecule type" value="Genomic_DNA"/>
</dbReference>
<gene>
    <name evidence="2" type="ORF">AN1_LOCUS23739</name>
</gene>
<dbReference type="InterPro" id="IPR021704">
    <property type="entry name" value="DUF3287"/>
</dbReference>
<dbReference type="Proteomes" id="UP000426265">
    <property type="component" value="Unassembled WGS sequence"/>
</dbReference>
<accession>A0A654G5B0</accession>
<evidence type="ECO:0000256" key="1">
    <source>
        <dbReference type="SAM" id="Coils"/>
    </source>
</evidence>
<evidence type="ECO:0000313" key="2">
    <source>
        <dbReference type="EMBL" id="VYS68345.1"/>
    </source>
</evidence>
<dbReference type="Pfam" id="PF11690">
    <property type="entry name" value="DUF3287"/>
    <property type="match status" value="2"/>
</dbReference>
<organism evidence="2 3">
    <name type="scientific">Arabidopsis thaliana</name>
    <name type="common">Mouse-ear cress</name>
    <dbReference type="NCBI Taxonomy" id="3702"/>
    <lineage>
        <taxon>Eukaryota</taxon>
        <taxon>Viridiplantae</taxon>
        <taxon>Streptophyta</taxon>
        <taxon>Embryophyta</taxon>
        <taxon>Tracheophyta</taxon>
        <taxon>Spermatophyta</taxon>
        <taxon>Magnoliopsida</taxon>
        <taxon>eudicotyledons</taxon>
        <taxon>Gunneridae</taxon>
        <taxon>Pentapetalae</taxon>
        <taxon>rosids</taxon>
        <taxon>malvids</taxon>
        <taxon>Brassicales</taxon>
        <taxon>Brassicaceae</taxon>
        <taxon>Camelineae</taxon>
        <taxon>Arabidopsis</taxon>
    </lineage>
</organism>
<proteinExistence type="predicted"/>
<protein>
    <submittedName>
        <fullName evidence="2">Uncharacterized protein</fullName>
    </submittedName>
</protein>
<dbReference type="AlphaFoldDB" id="A0A654G5B0"/>
<sequence length="269" mass="30756">MESEGASTVCPLDPSSLLFLSGDGFEPAGVFFPHAAFYFPPKDKKEAYDFMDKVIDKHHRMCDERQRLGLKRHTLEAHIARVERKELRLCRKDPDYALDVPLRLRSSFGACEYSGRDMDFNLRCSESMPDFSRVGITDGDVPNVPGRRPSPPRGFFRFQIQAPCAMIKDLYERDQEIAMVFIKRLAVQHQKLTLERRKLRKKIHRMQRTVTKISRDLHTLASHSGDWIVLGISEFGCILNCILPILDLAGQGVQVFSSSRRISISEVCV</sequence>